<dbReference type="RefSeq" id="XP_056036327.1">
    <property type="nucleotide sequence ID" value="XM_056181256.1"/>
</dbReference>
<feature type="transmembrane region" description="Helical" evidence="5">
    <location>
        <begin position="196"/>
        <end position="216"/>
    </location>
</feature>
<evidence type="ECO:0000313" key="7">
    <source>
        <dbReference type="Proteomes" id="UP001212411"/>
    </source>
</evidence>
<proteinExistence type="predicted"/>
<keyword evidence="2 5" id="KW-0812">Transmembrane</keyword>
<evidence type="ECO:0000256" key="2">
    <source>
        <dbReference type="ARBA" id="ARBA00022692"/>
    </source>
</evidence>
<keyword evidence="3 5" id="KW-1133">Transmembrane helix</keyword>
<keyword evidence="4 5" id="KW-0472">Membrane</keyword>
<protein>
    <submittedName>
        <fullName evidence="6">Parasitic phase-specific protein psp-1</fullName>
    </submittedName>
</protein>
<evidence type="ECO:0000256" key="4">
    <source>
        <dbReference type="ARBA" id="ARBA00023136"/>
    </source>
</evidence>
<dbReference type="PANTHER" id="PTHR31465">
    <property type="entry name" value="PROTEIN RTA1-RELATED"/>
    <property type="match status" value="1"/>
</dbReference>
<feature type="transmembrane region" description="Helical" evidence="5">
    <location>
        <begin position="78"/>
        <end position="101"/>
    </location>
</feature>
<dbReference type="Pfam" id="PF04479">
    <property type="entry name" value="RTA1"/>
    <property type="match status" value="1"/>
</dbReference>
<feature type="transmembrane region" description="Helical" evidence="5">
    <location>
        <begin position="148"/>
        <end position="175"/>
    </location>
</feature>
<dbReference type="InterPro" id="IPR007568">
    <property type="entry name" value="RTA1"/>
</dbReference>
<organism evidence="6 7">
    <name type="scientific">Schizosaccharomyces osmophilus</name>
    <dbReference type="NCBI Taxonomy" id="2545709"/>
    <lineage>
        <taxon>Eukaryota</taxon>
        <taxon>Fungi</taxon>
        <taxon>Dikarya</taxon>
        <taxon>Ascomycota</taxon>
        <taxon>Taphrinomycotina</taxon>
        <taxon>Schizosaccharomycetes</taxon>
        <taxon>Schizosaccharomycetales</taxon>
        <taxon>Schizosaccharomycetaceae</taxon>
        <taxon>Schizosaccharomyces</taxon>
    </lineage>
</organism>
<evidence type="ECO:0000256" key="1">
    <source>
        <dbReference type="ARBA" id="ARBA00004141"/>
    </source>
</evidence>
<evidence type="ECO:0000256" key="3">
    <source>
        <dbReference type="ARBA" id="ARBA00022989"/>
    </source>
</evidence>
<feature type="transmembrane region" description="Helical" evidence="5">
    <location>
        <begin position="113"/>
        <end position="136"/>
    </location>
</feature>
<keyword evidence="7" id="KW-1185">Reference proteome</keyword>
<dbReference type="GeneID" id="80875945"/>
<dbReference type="PANTHER" id="PTHR31465:SF9">
    <property type="entry name" value="SPHINGOID LONG-CHAIN BASE TRANSPORTER RSB1"/>
    <property type="match status" value="1"/>
</dbReference>
<accession>A0AAE9WA89</accession>
<dbReference type="AlphaFoldDB" id="A0AAE9WA89"/>
<evidence type="ECO:0000256" key="5">
    <source>
        <dbReference type="SAM" id="Phobius"/>
    </source>
</evidence>
<reference evidence="6 7" key="1">
    <citation type="journal article" date="2023" name="G3 (Bethesda)">
        <title>A high-quality reference genome for the fission yeast Schizosaccharomyces osmophilus.</title>
        <authorList>
            <person name="Jia G.S."/>
            <person name="Zhang W.C."/>
            <person name="Liang Y."/>
            <person name="Liu X.H."/>
            <person name="Rhind N."/>
            <person name="Pidoux A."/>
            <person name="Brysch-Herzberg M."/>
            <person name="Du L.L."/>
        </authorList>
    </citation>
    <scope>NUCLEOTIDE SEQUENCE [LARGE SCALE GENOMIC DNA]</scope>
    <source>
        <strain evidence="6 7">CBS 15793</strain>
    </source>
</reference>
<feature type="transmembrane region" description="Helical" evidence="5">
    <location>
        <begin position="236"/>
        <end position="256"/>
    </location>
</feature>
<dbReference type="Proteomes" id="UP001212411">
    <property type="component" value="Chromosome 1"/>
</dbReference>
<comment type="subcellular location">
    <subcellularLocation>
        <location evidence="1">Membrane</location>
        <topology evidence="1">Multi-pass membrane protein</topology>
    </subcellularLocation>
</comment>
<sequence length="291" mass="32367">MVLEQDVFGYIPNNRLAGIAIALFIIAFLLQIGMLIKKRKNIVWVPLVGTFGELAGWICRAYAHSHFEGYSAYIGQSIALLISPILYSAVLYVLLYQWALIYGAQFSLLPPKLYVAVFVTADVIAFLIQCSGGGLSSSKSSQNLGFDIALGGIIFQLLSTILYVVLLAIFVYGVIKNRPMRRTTTSSPGSPRTKTNDLAFLFLILSTIATLVRIVYRVIEFASGRQSKVATTELWFALFDFVPMIITACFLIPALYPCLYEQDYINFHPNFLPPNMSQSSEMDEVSLNKVV</sequence>
<dbReference type="KEGG" id="som:SOMG_02464"/>
<name>A0AAE9WA89_9SCHI</name>
<evidence type="ECO:0000313" key="6">
    <source>
        <dbReference type="EMBL" id="WBW72084.1"/>
    </source>
</evidence>
<dbReference type="GO" id="GO:0000324">
    <property type="term" value="C:fungal-type vacuole"/>
    <property type="evidence" value="ECO:0007669"/>
    <property type="project" value="TreeGrafter"/>
</dbReference>
<dbReference type="GO" id="GO:0005886">
    <property type="term" value="C:plasma membrane"/>
    <property type="evidence" value="ECO:0007669"/>
    <property type="project" value="TreeGrafter"/>
</dbReference>
<dbReference type="EMBL" id="CP115611">
    <property type="protein sequence ID" value="WBW72084.1"/>
    <property type="molecule type" value="Genomic_DNA"/>
</dbReference>
<gene>
    <name evidence="6" type="ORF">SOMG_02464</name>
</gene>
<feature type="transmembrane region" description="Helical" evidence="5">
    <location>
        <begin position="16"/>
        <end position="36"/>
    </location>
</feature>
<feature type="transmembrane region" description="Helical" evidence="5">
    <location>
        <begin position="43"/>
        <end position="63"/>
    </location>
</feature>